<feature type="compositionally biased region" description="Basic and acidic residues" evidence="1">
    <location>
        <begin position="468"/>
        <end position="485"/>
    </location>
</feature>
<evidence type="ECO:0000313" key="3">
    <source>
        <dbReference type="Proteomes" id="UP000477680"/>
    </source>
</evidence>
<feature type="region of interest" description="Disordered" evidence="1">
    <location>
        <begin position="922"/>
        <end position="973"/>
    </location>
</feature>
<feature type="region of interest" description="Disordered" evidence="1">
    <location>
        <begin position="308"/>
        <end position="342"/>
    </location>
</feature>
<feature type="region of interest" description="Disordered" evidence="1">
    <location>
        <begin position="468"/>
        <end position="495"/>
    </location>
</feature>
<sequence length="1563" mass="170543">MQTVVDHIATRIHDPDFEMFGDEAKLEIREAMIKGGLVGGTLGGAVSAVKEGTQFRYDPDGLGGEIDAAIDEAAGGIDEASSIDATVRAAMDPDRGTHMDAESQETIDAQIRAMMDPSSSKDSVEVTAGSPQPSEALLEEGVLQAPTENGVAYTTNAEKRAAILEEGGSEALMGEVLFNTPGGKEDTDGTAVIANDADGNPIFERATNQQNLGQDLAEAERQKPEGGAVEVTDAATVLQRREAARAEPAEPETQKVFDDEPTARAHARVLDARARKTDTGENTAIGYQVVPLEDGRFAIKLPALRAREDRPEKSGAVDGSIAKLAPKKPAASAPRGTEEDPIEGGAFASIRMALRELYPDQEQREAASSILLGGKLQNPKAERARVKAMNRLGEVVDRLEREAAEGETGGTATLIAPQDTEAPAQDTPAAADDALDDDPNAQTREDLIRGDLVEGADTRPKVRIEVNGVDGERPRRYKNSKDAEARASQLNEDSEGPLAYQVSKTEEGEFIVARPRGYASLEIALRAIRNNLADQYTVAEDADIAAGAVEVDLLPTSESVGDARLVQRQVTTDEEYRSMLLNLATSRSDEGYRALQEDAPGITKAIVRRVFANKGTEVEQQLVDAALAGVKRRVPGKRWFIEDEILPTQLAGSVMINLPQELRAHLDKGVTEMTVASAVKALLSWAPGRVGGRRKLGRTRNIAGTDRKIETEPDWESQFLALRSTEDRASGIVLLAPDITSLGREINIAEGRSTELTETEMALSAFETGLAVLAEYGDMLHDGDIPAETMIGAGRKWIIGKGKGTILTYGRARKEQAATFLRKRSNSAPGISRSEDGSVQLSAYRDEDGERTGQATDLIGGDRIAEFSESNFIERDEIQGVDGVEHIQSGEIVGYDLVKGLILRNDIEEGIYQASPTYQKTRVDQATNAAHAAGQRERKEGKLPERPQPATTSDTADAASRRRTAQDRRAEALRNRKEAFEEAAGINFRAEENQVRGELDEATLTADREAEQSTTGLSEPKSGEPLGRTLTYGRRMGKHAANFTQGILNELGLGDLGLVIADPTAVDQLFRAGHITAGEQAAIEQKFQDPGQLGVFIPKGRQGVIVVRPHQDRAEFLARLGHEVGHGVYNSLRGIVDAPTTVMEGRIARVLLQAFEAEREKDGAYSARGGFKEWFADKISARARGEVTSRDRGLAERYFRSSVDTLRKAFNAIKGRLHPRMTRSMKFEQAIEMYKGENVFARAKSFGLGPMENMTQAEQEYFDAGEALKAAVNQAAAEATTPAQNTDQAVFKRAESLYARFMKDPIEALAGTSTAGILFDQDNNLRGMGLHELADAFYKKNSSKGNNTAVLNQIALQQRRWVGRLQKLVPRNVQGGALRQVYDQLNRQTPDKELTPTALGIRKLLRSYHKYLKEAMPTLGNVENYFPRLYDVNEIMGRSDEFVQILAARGFRDAQQVFENITMNDQINAPDGFMSVRARIGYDRRIDQQTANALIDAGFLNPDPIAALSSYFSATVKRAERERRFGGYKYLNKAELPSTIERHYPQKSGRIAMHATSESWAST</sequence>
<gene>
    <name evidence="2" type="ORF">G3T16_18960</name>
</gene>
<dbReference type="KEGG" id="kim:G3T16_18960"/>
<dbReference type="Proteomes" id="UP000477680">
    <property type="component" value="Chromosome"/>
</dbReference>
<feature type="region of interest" description="Disordered" evidence="1">
    <location>
        <begin position="1003"/>
        <end position="1026"/>
    </location>
</feature>
<name>A0A6C0UB33_9GAMM</name>
<feature type="compositionally biased region" description="Basic and acidic residues" evidence="1">
    <location>
        <begin position="934"/>
        <end position="945"/>
    </location>
</feature>
<keyword evidence="3" id="KW-1185">Reference proteome</keyword>
<evidence type="ECO:0000313" key="2">
    <source>
        <dbReference type="EMBL" id="QIB67174.1"/>
    </source>
</evidence>
<dbReference type="RefSeq" id="WP_163496601.1">
    <property type="nucleotide sequence ID" value="NZ_CP048711.1"/>
</dbReference>
<reference evidence="2 3" key="1">
    <citation type="submission" date="2020-02" db="EMBL/GenBank/DDBJ databases">
        <title>Genome sequencing for Kineobactrum sp. M2.</title>
        <authorList>
            <person name="Park S.-J."/>
        </authorList>
    </citation>
    <scope>NUCLEOTIDE SEQUENCE [LARGE SCALE GENOMIC DNA]</scope>
    <source>
        <strain evidence="2 3">M2</strain>
    </source>
</reference>
<evidence type="ECO:0000256" key="1">
    <source>
        <dbReference type="SAM" id="MobiDB-lite"/>
    </source>
</evidence>
<dbReference type="EMBL" id="CP048711">
    <property type="protein sequence ID" value="QIB67174.1"/>
    <property type="molecule type" value="Genomic_DNA"/>
</dbReference>
<feature type="compositionally biased region" description="Low complexity" evidence="1">
    <location>
        <begin position="322"/>
        <end position="334"/>
    </location>
</feature>
<feature type="compositionally biased region" description="Low complexity" evidence="1">
    <location>
        <begin position="419"/>
        <end position="432"/>
    </location>
</feature>
<feature type="compositionally biased region" description="Basic and acidic residues" evidence="1">
    <location>
        <begin position="964"/>
        <end position="973"/>
    </location>
</feature>
<organism evidence="2 3">
    <name type="scientific">Kineobactrum salinum</name>
    <dbReference type="NCBI Taxonomy" id="2708301"/>
    <lineage>
        <taxon>Bacteria</taxon>
        <taxon>Pseudomonadati</taxon>
        <taxon>Pseudomonadota</taxon>
        <taxon>Gammaproteobacteria</taxon>
        <taxon>Cellvibrionales</taxon>
        <taxon>Halieaceae</taxon>
        <taxon>Kineobactrum</taxon>
    </lineage>
</organism>
<feature type="region of interest" description="Disordered" evidence="1">
    <location>
        <begin position="402"/>
        <end position="441"/>
    </location>
</feature>
<accession>A0A6C0UB33</accession>
<protein>
    <submittedName>
        <fullName evidence="2">Uncharacterized protein</fullName>
    </submittedName>
</protein>
<feature type="compositionally biased region" description="Low complexity" evidence="1">
    <location>
        <begin position="948"/>
        <end position="958"/>
    </location>
</feature>
<proteinExistence type="predicted"/>